<proteinExistence type="predicted"/>
<gene>
    <name evidence="2" type="ORF">BKG73_12825</name>
</gene>
<feature type="transmembrane region" description="Helical" evidence="1">
    <location>
        <begin position="188"/>
        <end position="208"/>
    </location>
</feature>
<sequence>MSADVQAWESLAAARPVILICFLPILLYRVWRVARHPTSVPALAATAFGVLMWFWILEFTDAVWSVLPPIVRAASAGGWAAVTIGACLQIFVIGIAGDASPERIRRGLRLTAVTAILALVVVAALAGRSQALMSAGNGDSVADVLIAGDDPWAVAALVVGNVYIMSVVVQLAWAGFRHADRTPLGVGLGLMAIGAIFQLVASSFGGIWQPLSHGKGFIGSALGLWFQTWSGCIAAVLMVSGFLWPPVMLRIQARRDVRRLLPLHDGLDRLFPGLFPPTAPRMRLTDLAFERITQIQDGLTLLAQGRGVLPSTDHPIPEHCTDRVVGVTDWLIGQEVPGFSAEWLHAPAGMDDESWVLAIADAYRERQDGLEAPASLSGMPSTLRK</sequence>
<keyword evidence="1" id="KW-1133">Transmembrane helix</keyword>
<evidence type="ECO:0008006" key="4">
    <source>
        <dbReference type="Google" id="ProtNLM"/>
    </source>
</evidence>
<feature type="transmembrane region" description="Helical" evidence="1">
    <location>
        <begin position="76"/>
        <end position="96"/>
    </location>
</feature>
<keyword evidence="1" id="KW-0472">Membrane</keyword>
<dbReference type="RefSeq" id="WP_070912391.1">
    <property type="nucleotide sequence ID" value="NZ_MLIC01000005.1"/>
</dbReference>
<feature type="transmembrane region" description="Helical" evidence="1">
    <location>
        <begin position="228"/>
        <end position="249"/>
    </location>
</feature>
<accession>A0ABX3C0L2</accession>
<feature type="transmembrane region" description="Helical" evidence="1">
    <location>
        <begin position="108"/>
        <end position="127"/>
    </location>
</feature>
<organism evidence="2 3">
    <name type="scientific">Mycobacteroides saopaulense</name>
    <dbReference type="NCBI Taxonomy" id="1578165"/>
    <lineage>
        <taxon>Bacteria</taxon>
        <taxon>Bacillati</taxon>
        <taxon>Actinomycetota</taxon>
        <taxon>Actinomycetes</taxon>
        <taxon>Mycobacteriales</taxon>
        <taxon>Mycobacteriaceae</taxon>
        <taxon>Mycobacteroides</taxon>
    </lineage>
</organism>
<comment type="caution">
    <text evidence="2">The sequence shown here is derived from an EMBL/GenBank/DDBJ whole genome shotgun (WGS) entry which is preliminary data.</text>
</comment>
<keyword evidence="1" id="KW-0812">Transmembrane</keyword>
<dbReference type="EMBL" id="MLIH01000012">
    <property type="protein sequence ID" value="OHU09992.1"/>
    <property type="molecule type" value="Genomic_DNA"/>
</dbReference>
<reference evidence="2 3" key="1">
    <citation type="submission" date="2016-10" db="EMBL/GenBank/DDBJ databases">
        <title>Evaluation of Human, Animal and Environmental Mycobacterium chelonae Isolates by Core Genome Phylogenomic Analysis, Targeted Gene Comparison, and Anti-microbial Susceptibility Patterns: A Tale of Mistaken Identities.</title>
        <authorList>
            <person name="Fogelson S.B."/>
            <person name="Camus A.C."/>
            <person name="Lorenz W."/>
            <person name="Vasireddy R."/>
            <person name="Vasireddy S."/>
            <person name="Smith T."/>
            <person name="Brown-Elliott B.A."/>
            <person name="Wallace R.J.Jr."/>
            <person name="Hasan N.A."/>
            <person name="Reischl U."/>
            <person name="Sanchez S."/>
        </authorList>
    </citation>
    <scope>NUCLEOTIDE SEQUENCE [LARGE SCALE GENOMIC DNA]</scope>
    <source>
        <strain evidence="2 3">8528</strain>
    </source>
</reference>
<name>A0ABX3C0L2_9MYCO</name>
<protein>
    <recommendedName>
        <fullName evidence="4">Integral membrane protein</fullName>
    </recommendedName>
</protein>
<evidence type="ECO:0000313" key="2">
    <source>
        <dbReference type="EMBL" id="OHU09992.1"/>
    </source>
</evidence>
<feature type="transmembrane region" description="Helical" evidence="1">
    <location>
        <begin position="38"/>
        <end position="56"/>
    </location>
</feature>
<keyword evidence="3" id="KW-1185">Reference proteome</keyword>
<evidence type="ECO:0000313" key="3">
    <source>
        <dbReference type="Proteomes" id="UP000179621"/>
    </source>
</evidence>
<feature type="transmembrane region" description="Helical" evidence="1">
    <location>
        <begin position="152"/>
        <end position="176"/>
    </location>
</feature>
<evidence type="ECO:0000256" key="1">
    <source>
        <dbReference type="SAM" id="Phobius"/>
    </source>
</evidence>
<dbReference type="Proteomes" id="UP000179621">
    <property type="component" value="Unassembled WGS sequence"/>
</dbReference>
<feature type="transmembrane region" description="Helical" evidence="1">
    <location>
        <begin position="12"/>
        <end position="31"/>
    </location>
</feature>